<evidence type="ECO:0000313" key="3">
    <source>
        <dbReference type="EMBL" id="STZ03737.1"/>
    </source>
</evidence>
<feature type="region of interest" description="Disordered" evidence="1">
    <location>
        <begin position="58"/>
        <end position="120"/>
    </location>
</feature>
<proteinExistence type="predicted"/>
<name>A0A378QS77_9GAMM</name>
<feature type="compositionally biased region" description="Basic and acidic residues" evidence="1">
    <location>
        <begin position="213"/>
        <end position="227"/>
    </location>
</feature>
<dbReference type="InterPro" id="IPR024787">
    <property type="entry name" value="EcsC"/>
</dbReference>
<dbReference type="Proteomes" id="UP000254618">
    <property type="component" value="Unassembled WGS sequence"/>
</dbReference>
<protein>
    <submittedName>
        <fullName evidence="3">ATPase involved in DNA repair</fullName>
    </submittedName>
</protein>
<dbReference type="AlphaFoldDB" id="A0A378QS77"/>
<accession>A0A378QS77</accession>
<gene>
    <name evidence="2" type="ORF">B5J93_09070</name>
    <name evidence="3" type="ORF">NCTC11012_01992</name>
</gene>
<dbReference type="RefSeq" id="WP_079326095.1">
    <property type="nucleotide sequence ID" value="NZ_MXAP01000092.1"/>
</dbReference>
<dbReference type="EMBL" id="MXAP01000092">
    <property type="protein sequence ID" value="OPH36688.1"/>
    <property type="molecule type" value="Genomic_DNA"/>
</dbReference>
<evidence type="ECO:0000313" key="4">
    <source>
        <dbReference type="Proteomes" id="UP000190777"/>
    </source>
</evidence>
<dbReference type="Proteomes" id="UP000190777">
    <property type="component" value="Unassembled WGS sequence"/>
</dbReference>
<feature type="region of interest" description="Disordered" evidence="1">
    <location>
        <begin position="213"/>
        <end position="234"/>
    </location>
</feature>
<dbReference type="Pfam" id="PF12787">
    <property type="entry name" value="EcsC"/>
    <property type="match status" value="1"/>
</dbReference>
<feature type="compositionally biased region" description="Basic and acidic residues" evidence="1">
    <location>
        <begin position="253"/>
        <end position="267"/>
    </location>
</feature>
<evidence type="ECO:0000313" key="5">
    <source>
        <dbReference type="Proteomes" id="UP000254618"/>
    </source>
</evidence>
<feature type="region of interest" description="Disordered" evidence="1">
    <location>
        <begin position="1"/>
        <end position="20"/>
    </location>
</feature>
<reference evidence="3 5" key="2">
    <citation type="submission" date="2018-06" db="EMBL/GenBank/DDBJ databases">
        <authorList>
            <consortium name="Pathogen Informatics"/>
            <person name="Doyle S."/>
        </authorList>
    </citation>
    <scope>NUCLEOTIDE SEQUENCE [LARGE SCALE GENOMIC DNA]</scope>
    <source>
        <strain evidence="3 5">NCTC11012</strain>
    </source>
</reference>
<keyword evidence="4" id="KW-1185">Reference proteome</keyword>
<evidence type="ECO:0000313" key="2">
    <source>
        <dbReference type="EMBL" id="OPH36688.1"/>
    </source>
</evidence>
<dbReference type="EMBL" id="UGQF01000001">
    <property type="protein sequence ID" value="STZ03737.1"/>
    <property type="molecule type" value="Genomic_DNA"/>
</dbReference>
<evidence type="ECO:0000256" key="1">
    <source>
        <dbReference type="SAM" id="MobiDB-lite"/>
    </source>
</evidence>
<organism evidence="3 5">
    <name type="scientific">Moraxella equi</name>
    <dbReference type="NCBI Taxonomy" id="60442"/>
    <lineage>
        <taxon>Bacteria</taxon>
        <taxon>Pseudomonadati</taxon>
        <taxon>Pseudomonadota</taxon>
        <taxon>Gammaproteobacteria</taxon>
        <taxon>Moraxellales</taxon>
        <taxon>Moraxellaceae</taxon>
        <taxon>Moraxella</taxon>
    </lineage>
</organism>
<feature type="compositionally biased region" description="Basic and acidic residues" evidence="1">
    <location>
        <begin position="59"/>
        <end position="107"/>
    </location>
</feature>
<feature type="region of interest" description="Disordered" evidence="1">
    <location>
        <begin position="253"/>
        <end position="294"/>
    </location>
</feature>
<feature type="compositionally biased region" description="Basic and acidic residues" evidence="1">
    <location>
        <begin position="276"/>
        <end position="294"/>
    </location>
</feature>
<reference evidence="2 4" key="1">
    <citation type="submission" date="2017-03" db="EMBL/GenBank/DDBJ databases">
        <title>Draft genome sequence of Moraxella equi CCUG 4950T type strain.</title>
        <authorList>
            <person name="Salva-Serra F."/>
            <person name="Engstrom-Jakobsson H."/>
            <person name="Thorell K."/>
            <person name="Jaen-Luchoro D."/>
            <person name="Gonzales-Siles L."/>
            <person name="Karlsson R."/>
            <person name="Yazdan S."/>
            <person name="Boulund F."/>
            <person name="Johnning A."/>
            <person name="Engstrand L."/>
            <person name="Kristiansson E."/>
            <person name="Moore E."/>
        </authorList>
    </citation>
    <scope>NUCLEOTIDE SEQUENCE [LARGE SCALE GENOMIC DNA]</scope>
    <source>
        <strain evidence="2 4">CCUG 4950</strain>
    </source>
</reference>
<sequence>MSTPKTPRTKNPKTTKKTAVVHDFIDNQEGLSHSNVEVIASDVDIANANVSDVAVVKVGSDEPKDIIHEMGDDDYGDQKPIDENQGNDKDDKGDENKNAHASDDKNTAKSAQEIAKETAQHKLAELAKQLDDLDNLDNKEQVKQQAQQVLQTAKEHLQELTGDDTDETARLVNDKLSHAKQELQQTISDVQDKAEKVVQDVQKNTQTLAERAKETLDDVKEQAKESLDGISEQAAKQADELLDKAEGLLNKEQDKHKEQDKDEKHQPANDPNASKITDEHEQAHEQKTNDKSVEKSHALKGLGGLLATAGAYLGRGHQDKSYQSVDLDVDATTKHPFYIQGSTLGGGFVKSILGKKVTAVHGLAGRFISDDKLNAVSESIYHKIAELACAWAVKSVPTDPKTLTPAQKDELAQSLADQNRALATAGGVTGFFGLKGVVMDTAWLLLVALRTVYQLSVVYDVPLTGKDGIKMAYGVLSGANLDKLQEKQVILTALALAGGVLAHADEGSLKEELVKLSSSNTTIKDFDELLKFAHLDKLADKYGIDIDNINTSWLRHLASISAVGVGAYYNRELIDEVIGTAMSTFKTNAMLAVEYQGD</sequence>
<feature type="compositionally biased region" description="Basic residues" evidence="1">
    <location>
        <begin position="7"/>
        <end position="16"/>
    </location>
</feature>